<dbReference type="NCBIfam" id="TIGR01007">
    <property type="entry name" value="eps_fam"/>
    <property type="match status" value="1"/>
</dbReference>
<feature type="domain" description="Polysaccharide chain length determinant N-terminal" evidence="16">
    <location>
        <begin position="14"/>
        <end position="105"/>
    </location>
</feature>
<evidence type="ECO:0000256" key="9">
    <source>
        <dbReference type="ARBA" id="ARBA00022840"/>
    </source>
</evidence>
<sequence>MSTGTKKENIQAGDEIDLRKLIGDVIDHRKLIITLTSLFLFLSITYSMFATPIYQADALVQVEQKQGNAILNSLSQMLPDGRLQSTPEIALLQSRMILGKTIDDLNLQAEIKNKYIPIIGKGWARLTSQPKSSISLGYFKFTGETSGDIPVFDIKIIDNQTYSINYNGTEYKGLVNKLLDANLFSILIKQLNGKEGDEFTLRYIDKQDVLDSLQKNLIVQDEGKDSGMLTLSLTGEDPIQIKNILDSITQNYLAQNIARQAAQDAKSLEFLNVQLPKVRNDLDSAEDKLNAYRRQKDSVDLSMEAKSVLDQIVNVDNQLNELTFKESEISQLYTREHPTYKALIEKKQVLEQEKNKLNKKVSAMPETQQEVLRLSRDVEYKLNKKVSAMPETQQEVLRLSRDVESGQAVYMQLLNRQQELNIAKSSAIGNVRIIDTAQTSTVPVKPQKLLIVLVGLIAGLIISITTVLIKVFLNRGIESPEQLEDVGINVYASIPISEWASKKNSQQNKKWQKSNKQSDDNTLLAISNPADIAIESIRGLRTSLHFAMMESRNNVLMISGASPNAGKTFISSNLAAIIAQAGKKVLYINADMRKGYIHNIFNKSNENGLSDYLSGKINYDKIIKKLPEVKFDFVSRGMAPPNPAELLMHQRFHELITWANENYELIIIDTPPILAVTDAAIIGNYVGTTLLVALFEENSVKDIEMAVRRFEQSGVIVKGCILNGVVKKANSYYGYGYNHYAYQYKSED</sequence>
<evidence type="ECO:0000256" key="5">
    <source>
        <dbReference type="ARBA" id="ARBA00022679"/>
    </source>
</evidence>
<evidence type="ECO:0000256" key="1">
    <source>
        <dbReference type="ARBA" id="ARBA00004429"/>
    </source>
</evidence>
<evidence type="ECO:0000256" key="6">
    <source>
        <dbReference type="ARBA" id="ARBA00022692"/>
    </source>
</evidence>
<protein>
    <submittedName>
        <fullName evidence="19">Tyrosine-protein kinase</fullName>
    </submittedName>
</protein>
<proteinExistence type="inferred from homology"/>
<feature type="coiled-coil region" evidence="14">
    <location>
        <begin position="268"/>
        <end position="302"/>
    </location>
</feature>
<keyword evidence="14" id="KW-0175">Coiled coil</keyword>
<dbReference type="InterPro" id="IPR003856">
    <property type="entry name" value="LPS_length_determ_N"/>
</dbReference>
<reference evidence="19" key="2">
    <citation type="journal article" date="2015" name="Sci. Rep.">
        <title>Genetic analysis of capsular polysaccharide synthesis gene clusters in 79 capsular types of Klebsiella spp.</title>
        <authorList>
            <person name="Pan Y.J."/>
            <person name="Lin T.L."/>
            <person name="Chen C.T."/>
            <person name="Chen Y.Y."/>
            <person name="Hsieh P.F."/>
            <person name="Hsu C.R."/>
            <person name="Wu M.C."/>
            <person name="Wang J.T."/>
        </authorList>
    </citation>
    <scope>NUCLEOTIDE SEQUENCE</scope>
    <source>
        <strain evidence="19">8238</strain>
    </source>
</reference>
<dbReference type="FunFam" id="3.40.50.300:FF:000527">
    <property type="entry name" value="Tyrosine-protein kinase etk"/>
    <property type="match status" value="1"/>
</dbReference>
<dbReference type="InterPro" id="IPR027417">
    <property type="entry name" value="P-loop_NTPase"/>
</dbReference>
<keyword evidence="3" id="KW-1003">Cell membrane</keyword>
<keyword evidence="9" id="KW-0067">ATP-binding</keyword>
<dbReference type="PANTHER" id="PTHR32309:SF32">
    <property type="entry name" value="TYROSINE-PROTEIN KINASE ETK-RELATED"/>
    <property type="match status" value="1"/>
</dbReference>
<feature type="domain" description="AAA" evidence="17">
    <location>
        <begin position="565"/>
        <end position="678"/>
    </location>
</feature>
<evidence type="ECO:0000259" key="17">
    <source>
        <dbReference type="Pfam" id="PF13614"/>
    </source>
</evidence>
<dbReference type="GO" id="GO:0005524">
    <property type="term" value="F:ATP binding"/>
    <property type="evidence" value="ECO:0007669"/>
    <property type="project" value="UniProtKB-KW"/>
</dbReference>
<name>A0A0P0YRC0_9ENTR</name>
<comment type="catalytic activity">
    <reaction evidence="13">
        <text>L-tyrosyl-[protein] + ATP = O-phospho-L-tyrosyl-[protein] + ADP + H(+)</text>
        <dbReference type="Rhea" id="RHEA:10596"/>
        <dbReference type="Rhea" id="RHEA-COMP:10136"/>
        <dbReference type="Rhea" id="RHEA-COMP:20101"/>
        <dbReference type="ChEBI" id="CHEBI:15378"/>
        <dbReference type="ChEBI" id="CHEBI:30616"/>
        <dbReference type="ChEBI" id="CHEBI:46858"/>
        <dbReference type="ChEBI" id="CHEBI:61978"/>
        <dbReference type="ChEBI" id="CHEBI:456216"/>
    </reaction>
</comment>
<keyword evidence="7" id="KW-0547">Nucleotide-binding</keyword>
<evidence type="ECO:0000256" key="14">
    <source>
        <dbReference type="SAM" id="Coils"/>
    </source>
</evidence>
<feature type="domain" description="Tyrosine-protein kinase G-rich" evidence="18">
    <location>
        <begin position="391"/>
        <end position="471"/>
    </location>
</feature>
<dbReference type="Pfam" id="PF23607">
    <property type="entry name" value="WZC_N"/>
    <property type="match status" value="1"/>
</dbReference>
<dbReference type="PANTHER" id="PTHR32309">
    <property type="entry name" value="TYROSINE-PROTEIN KINASE"/>
    <property type="match status" value="1"/>
</dbReference>
<feature type="transmembrane region" description="Helical" evidence="15">
    <location>
        <begin position="449"/>
        <end position="473"/>
    </location>
</feature>
<dbReference type="InterPro" id="IPR025669">
    <property type="entry name" value="AAA_dom"/>
</dbReference>
<reference evidence="19" key="1">
    <citation type="submission" date="2014-04" db="EMBL/GenBank/DDBJ databases">
        <authorList>
            <person name="Harrison E."/>
        </authorList>
    </citation>
    <scope>NUCLEOTIDE SEQUENCE</scope>
    <source>
        <strain evidence="19">8238</strain>
    </source>
</reference>
<dbReference type="Gene3D" id="3.40.50.300">
    <property type="entry name" value="P-loop containing nucleotide triphosphate hydrolases"/>
    <property type="match status" value="1"/>
</dbReference>
<dbReference type="Pfam" id="PF13614">
    <property type="entry name" value="AAA_31"/>
    <property type="match status" value="1"/>
</dbReference>
<evidence type="ECO:0000256" key="2">
    <source>
        <dbReference type="ARBA" id="ARBA00008883"/>
    </source>
</evidence>
<feature type="transmembrane region" description="Helical" evidence="15">
    <location>
        <begin position="31"/>
        <end position="49"/>
    </location>
</feature>
<dbReference type="CDD" id="cd05387">
    <property type="entry name" value="BY-kinase"/>
    <property type="match status" value="1"/>
</dbReference>
<dbReference type="InterPro" id="IPR005702">
    <property type="entry name" value="Wzc-like_C"/>
</dbReference>
<dbReference type="GO" id="GO:0005886">
    <property type="term" value="C:plasma membrane"/>
    <property type="evidence" value="ECO:0007669"/>
    <property type="project" value="UniProtKB-SubCell"/>
</dbReference>
<comment type="similarity">
    <text evidence="2">Belongs to the etk/wzc family.</text>
</comment>
<keyword evidence="10 15" id="KW-1133">Transmembrane helix</keyword>
<dbReference type="InterPro" id="IPR032807">
    <property type="entry name" value="GNVR"/>
</dbReference>
<evidence type="ECO:0000256" key="13">
    <source>
        <dbReference type="ARBA" id="ARBA00053015"/>
    </source>
</evidence>
<evidence type="ECO:0000256" key="12">
    <source>
        <dbReference type="ARBA" id="ARBA00023137"/>
    </source>
</evidence>
<evidence type="ECO:0000256" key="15">
    <source>
        <dbReference type="SAM" id="Phobius"/>
    </source>
</evidence>
<keyword evidence="12" id="KW-0829">Tyrosine-protein kinase</keyword>
<accession>A0A0P0YRC0</accession>
<evidence type="ECO:0000259" key="16">
    <source>
        <dbReference type="Pfam" id="PF02706"/>
    </source>
</evidence>
<evidence type="ECO:0000256" key="11">
    <source>
        <dbReference type="ARBA" id="ARBA00023136"/>
    </source>
</evidence>
<keyword evidence="11 15" id="KW-0472">Membrane</keyword>
<dbReference type="AlphaFoldDB" id="A0A0P0YRC0"/>
<dbReference type="SUPFAM" id="SSF52540">
    <property type="entry name" value="P-loop containing nucleoside triphosphate hydrolases"/>
    <property type="match status" value="1"/>
</dbReference>
<dbReference type="GO" id="GO:0042802">
    <property type="term" value="F:identical protein binding"/>
    <property type="evidence" value="ECO:0007669"/>
    <property type="project" value="UniProtKB-ARBA"/>
</dbReference>
<dbReference type="Pfam" id="PF02706">
    <property type="entry name" value="Wzz"/>
    <property type="match status" value="1"/>
</dbReference>
<evidence type="ECO:0000256" key="8">
    <source>
        <dbReference type="ARBA" id="ARBA00022777"/>
    </source>
</evidence>
<dbReference type="Pfam" id="PF13807">
    <property type="entry name" value="GNVR"/>
    <property type="match status" value="1"/>
</dbReference>
<evidence type="ECO:0000256" key="10">
    <source>
        <dbReference type="ARBA" id="ARBA00022989"/>
    </source>
</evidence>
<dbReference type="InterPro" id="IPR050445">
    <property type="entry name" value="Bact_polysacc_biosynth/exp"/>
</dbReference>
<evidence type="ECO:0000256" key="3">
    <source>
        <dbReference type="ARBA" id="ARBA00022475"/>
    </source>
</evidence>
<comment type="subcellular location">
    <subcellularLocation>
        <location evidence="1">Cell inner membrane</location>
        <topology evidence="1">Multi-pass membrane protein</topology>
    </subcellularLocation>
</comment>
<keyword evidence="5" id="KW-0808">Transferase</keyword>
<evidence type="ECO:0000259" key="18">
    <source>
        <dbReference type="Pfam" id="PF13807"/>
    </source>
</evidence>
<keyword evidence="6 15" id="KW-0812">Transmembrane</keyword>
<evidence type="ECO:0000256" key="7">
    <source>
        <dbReference type="ARBA" id="ARBA00022741"/>
    </source>
</evidence>
<dbReference type="GO" id="GO:0004713">
    <property type="term" value="F:protein tyrosine kinase activity"/>
    <property type="evidence" value="ECO:0007669"/>
    <property type="project" value="UniProtKB-KW"/>
</dbReference>
<keyword evidence="4" id="KW-0997">Cell inner membrane</keyword>
<dbReference type="EMBL" id="AB924575">
    <property type="protein sequence ID" value="BAT23690.1"/>
    <property type="molecule type" value="Genomic_DNA"/>
</dbReference>
<keyword evidence="8 19" id="KW-0418">Kinase</keyword>
<evidence type="ECO:0000313" key="19">
    <source>
        <dbReference type="EMBL" id="BAT23690.1"/>
    </source>
</evidence>
<organism evidence="19">
    <name type="scientific">Klebsiella sp. 8238</name>
    <dbReference type="NCBI Taxonomy" id="1339198"/>
    <lineage>
        <taxon>Bacteria</taxon>
        <taxon>Pseudomonadati</taxon>
        <taxon>Pseudomonadota</taxon>
        <taxon>Gammaproteobacteria</taxon>
        <taxon>Enterobacterales</taxon>
        <taxon>Enterobacteriaceae</taxon>
        <taxon>Klebsiella/Raoultella group</taxon>
        <taxon>Klebsiella</taxon>
    </lineage>
</organism>
<evidence type="ECO:0000256" key="4">
    <source>
        <dbReference type="ARBA" id="ARBA00022519"/>
    </source>
</evidence>
<gene>
    <name evidence="19" type="primary">wzc</name>
</gene>